<gene>
    <name evidence="1" type="ORF">CEXT_390221</name>
</gene>
<comment type="caution">
    <text evidence="1">The sequence shown here is derived from an EMBL/GenBank/DDBJ whole genome shotgun (WGS) entry which is preliminary data.</text>
</comment>
<organism evidence="1 2">
    <name type="scientific">Caerostris extrusa</name>
    <name type="common">Bark spider</name>
    <name type="synonym">Caerostris bankana</name>
    <dbReference type="NCBI Taxonomy" id="172846"/>
    <lineage>
        <taxon>Eukaryota</taxon>
        <taxon>Metazoa</taxon>
        <taxon>Ecdysozoa</taxon>
        <taxon>Arthropoda</taxon>
        <taxon>Chelicerata</taxon>
        <taxon>Arachnida</taxon>
        <taxon>Araneae</taxon>
        <taxon>Araneomorphae</taxon>
        <taxon>Entelegynae</taxon>
        <taxon>Araneoidea</taxon>
        <taxon>Araneidae</taxon>
        <taxon>Caerostris</taxon>
    </lineage>
</organism>
<reference evidence="1 2" key="1">
    <citation type="submission" date="2021-06" db="EMBL/GenBank/DDBJ databases">
        <title>Caerostris extrusa draft genome.</title>
        <authorList>
            <person name="Kono N."/>
            <person name="Arakawa K."/>
        </authorList>
    </citation>
    <scope>NUCLEOTIDE SEQUENCE [LARGE SCALE GENOMIC DNA]</scope>
</reference>
<sequence>MNVKLKDSSQVRRINSFMSFHKEREKTLFKGDHIGSYCKAGYAIDFVAQFSKGIHKAHKETCLNAEYIESSNQGICLSM</sequence>
<dbReference type="AlphaFoldDB" id="A0AAV4QF96"/>
<dbReference type="EMBL" id="BPLR01006036">
    <property type="protein sequence ID" value="GIY07026.1"/>
    <property type="molecule type" value="Genomic_DNA"/>
</dbReference>
<dbReference type="Proteomes" id="UP001054945">
    <property type="component" value="Unassembled WGS sequence"/>
</dbReference>
<keyword evidence="2" id="KW-1185">Reference proteome</keyword>
<name>A0AAV4QF96_CAEEX</name>
<protein>
    <submittedName>
        <fullName evidence="1">Uncharacterized protein</fullName>
    </submittedName>
</protein>
<evidence type="ECO:0000313" key="1">
    <source>
        <dbReference type="EMBL" id="GIY07026.1"/>
    </source>
</evidence>
<evidence type="ECO:0000313" key="2">
    <source>
        <dbReference type="Proteomes" id="UP001054945"/>
    </source>
</evidence>
<accession>A0AAV4QF96</accession>
<proteinExistence type="predicted"/>